<dbReference type="Pfam" id="PF07729">
    <property type="entry name" value="FCD"/>
    <property type="match status" value="1"/>
</dbReference>
<dbReference type="Pfam" id="PF00392">
    <property type="entry name" value="GntR"/>
    <property type="match status" value="1"/>
</dbReference>
<gene>
    <name evidence="5" type="ORF">EKK97_00205</name>
</gene>
<dbReference type="SUPFAM" id="SSF46785">
    <property type="entry name" value="Winged helix' DNA-binding domain"/>
    <property type="match status" value="1"/>
</dbReference>
<dbReference type="EMBL" id="CP035042">
    <property type="protein sequence ID" value="QHC48322.1"/>
    <property type="molecule type" value="Genomic_DNA"/>
</dbReference>
<dbReference type="InterPro" id="IPR036390">
    <property type="entry name" value="WH_DNA-bd_sf"/>
</dbReference>
<sequence>MDGDMADKSDITADFKQLKVQKLSREGSLSVHVADQLEALIVNGGIGVGEKLPTENGLCDVFGVSRTVIREAITHLKSLGLVETRRGVGTTVLRSTSVEAMPAKRISPTTVEDILHVLELRLNLEPAAAALAAERHDEEDEHTLVEKHAAFIEARAAKSQARVEDYEFHYAIAAATKNPFFKMFYEQLSQGVIPRAKLMSIEINTAATDKYLARVEEEHTYILEAILARDPEAAREMMYQHLNRARTMYAKYQEA</sequence>
<dbReference type="AlphaFoldDB" id="A0A6I6SFG8"/>
<dbReference type="InterPro" id="IPR008920">
    <property type="entry name" value="TF_FadR/GntR_C"/>
</dbReference>
<dbReference type="OrthoDB" id="1040417at2"/>
<organism evidence="5 6">
    <name type="scientific">Billgrantia tianxiuensis</name>
    <dbReference type="NCBI Taxonomy" id="2497861"/>
    <lineage>
        <taxon>Bacteria</taxon>
        <taxon>Pseudomonadati</taxon>
        <taxon>Pseudomonadota</taxon>
        <taxon>Gammaproteobacteria</taxon>
        <taxon>Oceanospirillales</taxon>
        <taxon>Halomonadaceae</taxon>
        <taxon>Billgrantia</taxon>
    </lineage>
</organism>
<evidence type="ECO:0000256" key="2">
    <source>
        <dbReference type="ARBA" id="ARBA00023125"/>
    </source>
</evidence>
<dbReference type="SMART" id="SM00345">
    <property type="entry name" value="HTH_GNTR"/>
    <property type="match status" value="1"/>
</dbReference>
<accession>A0A6I6SFG8</accession>
<dbReference type="PROSITE" id="PS50949">
    <property type="entry name" value="HTH_GNTR"/>
    <property type="match status" value="1"/>
</dbReference>
<dbReference type="GO" id="GO:0003677">
    <property type="term" value="F:DNA binding"/>
    <property type="evidence" value="ECO:0007669"/>
    <property type="project" value="UniProtKB-KW"/>
</dbReference>
<keyword evidence="1" id="KW-0805">Transcription regulation</keyword>
<evidence type="ECO:0000256" key="1">
    <source>
        <dbReference type="ARBA" id="ARBA00023015"/>
    </source>
</evidence>
<dbReference type="GO" id="GO:0003700">
    <property type="term" value="F:DNA-binding transcription factor activity"/>
    <property type="evidence" value="ECO:0007669"/>
    <property type="project" value="InterPro"/>
</dbReference>
<keyword evidence="3" id="KW-0804">Transcription</keyword>
<dbReference type="KEGG" id="htx:EKK97_00205"/>
<evidence type="ECO:0000259" key="4">
    <source>
        <dbReference type="PROSITE" id="PS50949"/>
    </source>
</evidence>
<proteinExistence type="predicted"/>
<dbReference type="PANTHER" id="PTHR43537">
    <property type="entry name" value="TRANSCRIPTIONAL REGULATOR, GNTR FAMILY"/>
    <property type="match status" value="1"/>
</dbReference>
<dbReference type="PANTHER" id="PTHR43537:SF24">
    <property type="entry name" value="GLUCONATE OPERON TRANSCRIPTIONAL REPRESSOR"/>
    <property type="match status" value="1"/>
</dbReference>
<dbReference type="SMART" id="SM00895">
    <property type="entry name" value="FCD"/>
    <property type="match status" value="1"/>
</dbReference>
<feature type="domain" description="HTH gntR-type" evidence="4">
    <location>
        <begin position="27"/>
        <end position="95"/>
    </location>
</feature>
<dbReference type="InterPro" id="IPR000524">
    <property type="entry name" value="Tscrpt_reg_HTH_GntR"/>
</dbReference>
<protein>
    <submittedName>
        <fullName evidence="5">FadR family transcriptional regulator</fullName>
    </submittedName>
</protein>
<reference evidence="5 6" key="1">
    <citation type="submission" date="2019-01" db="EMBL/GenBank/DDBJ databases">
        <title>Complete genome of a denitifying bacterium Halomons sp. BC-M4-5.</title>
        <authorList>
            <person name="Wang L."/>
            <person name="Shao Z."/>
        </authorList>
    </citation>
    <scope>NUCLEOTIDE SEQUENCE [LARGE SCALE GENOMIC DNA]</scope>
    <source>
        <strain evidence="5 6">BC-M4-5</strain>
    </source>
</reference>
<dbReference type="InterPro" id="IPR011711">
    <property type="entry name" value="GntR_C"/>
</dbReference>
<evidence type="ECO:0000256" key="3">
    <source>
        <dbReference type="ARBA" id="ARBA00023163"/>
    </source>
</evidence>
<dbReference type="Gene3D" id="1.20.120.530">
    <property type="entry name" value="GntR ligand-binding domain-like"/>
    <property type="match status" value="1"/>
</dbReference>
<keyword evidence="2" id="KW-0238">DNA-binding</keyword>
<dbReference type="SUPFAM" id="SSF48008">
    <property type="entry name" value="GntR ligand-binding domain-like"/>
    <property type="match status" value="1"/>
</dbReference>
<evidence type="ECO:0000313" key="6">
    <source>
        <dbReference type="Proteomes" id="UP000464013"/>
    </source>
</evidence>
<dbReference type="CDD" id="cd07377">
    <property type="entry name" value="WHTH_GntR"/>
    <property type="match status" value="1"/>
</dbReference>
<dbReference type="PRINTS" id="PR00035">
    <property type="entry name" value="HTHGNTR"/>
</dbReference>
<name>A0A6I6SFG8_9GAMM</name>
<dbReference type="Proteomes" id="UP000464013">
    <property type="component" value="Chromosome"/>
</dbReference>
<evidence type="ECO:0000313" key="5">
    <source>
        <dbReference type="EMBL" id="QHC48322.1"/>
    </source>
</evidence>
<dbReference type="Gene3D" id="1.10.10.10">
    <property type="entry name" value="Winged helix-like DNA-binding domain superfamily/Winged helix DNA-binding domain"/>
    <property type="match status" value="1"/>
</dbReference>
<keyword evidence="6" id="KW-1185">Reference proteome</keyword>
<dbReference type="InterPro" id="IPR036388">
    <property type="entry name" value="WH-like_DNA-bd_sf"/>
</dbReference>